<name>A0ABR0RC99_9EURO</name>
<dbReference type="RefSeq" id="XP_064726340.1">
    <property type="nucleotide sequence ID" value="XM_064877615.1"/>
</dbReference>
<organism evidence="3 4">
    <name type="scientific">Knufia obscura</name>
    <dbReference type="NCBI Taxonomy" id="1635080"/>
    <lineage>
        <taxon>Eukaryota</taxon>
        <taxon>Fungi</taxon>
        <taxon>Dikarya</taxon>
        <taxon>Ascomycota</taxon>
        <taxon>Pezizomycotina</taxon>
        <taxon>Eurotiomycetes</taxon>
        <taxon>Chaetothyriomycetidae</taxon>
        <taxon>Chaetothyriales</taxon>
        <taxon>Trichomeriaceae</taxon>
        <taxon>Knufia</taxon>
    </lineage>
</organism>
<dbReference type="Pfam" id="PF14737">
    <property type="entry name" value="DUF4470"/>
    <property type="match status" value="1"/>
</dbReference>
<accession>A0ABR0RC99</accession>
<proteinExistence type="predicted"/>
<gene>
    <name evidence="3" type="ORF">PMZ80_009220</name>
</gene>
<sequence>MPGKVSSKKAKSKSSAWEPTWYRQRRPASFMDRNTYWENVVGSAQLYGIWNGTTAHDLLKLPDNEGAEYPGDLNLLFAACGDLSSPIATVNALPATYANRCEIVTNDIVPLITMRNVIILLVTLLFPAEEASKIMMHLWYSAYLPAEMVRRVRERLIPVVGKCINRISELKLEWSSQAMTNERFLYHGSRVTLYLSTRLWANIWHTLAFDLDYEKARESRADAMSNCVELDTRHAFWLRQPTARRIADSHFMATGILAPLGQDVSEYTIPNPLLFSRDSSWLRNNGSLPPESWPLSAIKDTMKSSDLPDDDLYGGTALYVQQVFKRFCDQLVRLRVSIAVYCESMEKLLGLLKPTRYDRVDVSNVIEYTSRTNNPLNPLVLMPLLKRPHQNPYATLIASIERNVRWMMDDKIAPLAQHTPAATQAHLDAYAMSCAFWAVDQYPKDHPIHTTWEDDNAPWSMKMRIVRDLYLEPYVMDKTIQDIFGLTLAAGEAGAVLKEENTIVREWPNTPLLDPRVWNEDGKVNYRKTLEATKQEIFDINTVNIAAGWETNIEWRVARADEGEGELRITESAETLERMKTTAVQHGYDVGDVGKKLKRLLAVTPEKVDVAADEEQADADGNAADERHEHNARGVGGANAVDSENNPSLAMTKGAQTDNGDDADAAAKESSHGLDSNNQDEDDSE</sequence>
<feature type="region of interest" description="Disordered" evidence="1">
    <location>
        <begin position="611"/>
        <end position="685"/>
    </location>
</feature>
<dbReference type="GeneID" id="90002669"/>
<evidence type="ECO:0000256" key="1">
    <source>
        <dbReference type="SAM" id="MobiDB-lite"/>
    </source>
</evidence>
<dbReference type="InterPro" id="IPR027974">
    <property type="entry name" value="DUF4470"/>
</dbReference>
<keyword evidence="4" id="KW-1185">Reference proteome</keyword>
<protein>
    <recommendedName>
        <fullName evidence="2">DUF4470 domain-containing protein</fullName>
    </recommendedName>
</protein>
<comment type="caution">
    <text evidence="3">The sequence shown here is derived from an EMBL/GenBank/DDBJ whole genome shotgun (WGS) entry which is preliminary data.</text>
</comment>
<dbReference type="EMBL" id="JAVHJV010000013">
    <property type="protein sequence ID" value="KAK5938250.1"/>
    <property type="molecule type" value="Genomic_DNA"/>
</dbReference>
<feature type="compositionally biased region" description="Polar residues" evidence="1">
    <location>
        <begin position="642"/>
        <end position="658"/>
    </location>
</feature>
<evidence type="ECO:0000313" key="4">
    <source>
        <dbReference type="Proteomes" id="UP001334248"/>
    </source>
</evidence>
<evidence type="ECO:0000259" key="2">
    <source>
        <dbReference type="Pfam" id="PF14737"/>
    </source>
</evidence>
<dbReference type="Proteomes" id="UP001334248">
    <property type="component" value="Unassembled WGS sequence"/>
</dbReference>
<reference evidence="3 4" key="1">
    <citation type="journal article" date="2023" name="Res Sq">
        <title>Genomic and morphological characterization of Knufia obscura isolated from the Mars 2020 spacecraft assembly facility.</title>
        <authorList>
            <person name="Chander A.M."/>
            <person name="Teixeira M.M."/>
            <person name="Singh N.K."/>
            <person name="Williams M.P."/>
            <person name="Parker C.W."/>
            <person name="Leo P."/>
            <person name="Stajich J.E."/>
            <person name="Torok T."/>
            <person name="Tighe S."/>
            <person name="Mason C.E."/>
            <person name="Venkateswaran K."/>
        </authorList>
    </citation>
    <scope>NUCLEOTIDE SEQUENCE [LARGE SCALE GENOMIC DNA]</scope>
    <source>
        <strain evidence="3 4">CCFEE 5817</strain>
    </source>
</reference>
<feature type="domain" description="DUF4470" evidence="2">
    <location>
        <begin position="50"/>
        <end position="144"/>
    </location>
</feature>
<evidence type="ECO:0000313" key="3">
    <source>
        <dbReference type="EMBL" id="KAK5938250.1"/>
    </source>
</evidence>